<accession>A0A4Z0VC07</accession>
<dbReference type="PROSITE" id="PS51257">
    <property type="entry name" value="PROKAR_LIPOPROTEIN"/>
    <property type="match status" value="1"/>
</dbReference>
<reference evidence="2 3" key="1">
    <citation type="submission" date="2019-02" db="EMBL/GenBank/DDBJ databases">
        <title>Isolation and identification of novel species under the genus Muribaculum.</title>
        <authorList>
            <person name="Miyake S."/>
            <person name="Ding Y."/>
            <person name="Low A."/>
            <person name="Soh M."/>
            <person name="Seedorf H."/>
        </authorList>
    </citation>
    <scope>NUCLEOTIDE SEQUENCE [LARGE SCALE GENOMIC DNA]</scope>
    <source>
        <strain evidence="2 3">TLL-A3</strain>
    </source>
</reference>
<gene>
    <name evidence="2" type="ORF">EZ315_09320</name>
</gene>
<protein>
    <recommendedName>
        <fullName evidence="4">Lipoprotein</fullName>
    </recommendedName>
</protein>
<dbReference type="RefSeq" id="WP_135471807.1">
    <property type="nucleotide sequence ID" value="NZ_SJSA01000001.1"/>
</dbReference>
<dbReference type="Proteomes" id="UP000297635">
    <property type="component" value="Unassembled WGS sequence"/>
</dbReference>
<keyword evidence="3" id="KW-1185">Reference proteome</keyword>
<dbReference type="EMBL" id="SJSA01000001">
    <property type="protein sequence ID" value="TGG40850.1"/>
    <property type="molecule type" value="Genomic_DNA"/>
</dbReference>
<evidence type="ECO:0000313" key="2">
    <source>
        <dbReference type="EMBL" id="TGG40850.1"/>
    </source>
</evidence>
<name>A0A4Z0VC07_9BACT</name>
<evidence type="ECO:0000313" key="3">
    <source>
        <dbReference type="Proteomes" id="UP000297635"/>
    </source>
</evidence>
<comment type="caution">
    <text evidence="2">The sequence shown here is derived from an EMBL/GenBank/DDBJ whole genome shotgun (WGS) entry which is preliminary data.</text>
</comment>
<feature type="signal peptide" evidence="1">
    <location>
        <begin position="1"/>
        <end position="24"/>
    </location>
</feature>
<proteinExistence type="predicted"/>
<sequence>MKKFFRSVLAVSTLSMLMTSCSFLNPGPVPEDIIGDQPGELQAKINELLDQAGTDSTKVEFAEISSSFLYSPGDNTANVHVQIISPDDKNKMVQYSWSDMKDRRNMCEKFDLTVSTFLDNDVVDSYDGYKEMLFTYDDARKYLNNLPTYCKEALEASGYKDNGYIDNFTMSNKQWRDRSMLGQHGRHKTVPKSAF</sequence>
<feature type="chain" id="PRO_5021195280" description="Lipoprotein" evidence="1">
    <location>
        <begin position="25"/>
        <end position="195"/>
    </location>
</feature>
<dbReference type="GeneID" id="82149988"/>
<evidence type="ECO:0000256" key="1">
    <source>
        <dbReference type="SAM" id="SignalP"/>
    </source>
</evidence>
<evidence type="ECO:0008006" key="4">
    <source>
        <dbReference type="Google" id="ProtNLM"/>
    </source>
</evidence>
<dbReference type="AlphaFoldDB" id="A0A4Z0VC07"/>
<organism evidence="2 3">
    <name type="scientific">Duncaniella freteri</name>
    <dbReference type="NCBI Taxonomy" id="2530391"/>
    <lineage>
        <taxon>Bacteria</taxon>
        <taxon>Pseudomonadati</taxon>
        <taxon>Bacteroidota</taxon>
        <taxon>Bacteroidia</taxon>
        <taxon>Bacteroidales</taxon>
        <taxon>Muribaculaceae</taxon>
        <taxon>Duncaniella</taxon>
    </lineage>
</organism>
<keyword evidence="1" id="KW-0732">Signal</keyword>